<protein>
    <submittedName>
        <fullName evidence="9">FtsX-like permease family protein</fullName>
    </submittedName>
</protein>
<keyword evidence="2" id="KW-1003">Cell membrane</keyword>
<dbReference type="RefSeq" id="WP_215340914.1">
    <property type="nucleotide sequence ID" value="NZ_JAGSGD010000001.1"/>
</dbReference>
<dbReference type="PANTHER" id="PTHR43738">
    <property type="entry name" value="ABC TRANSPORTER, MEMBRANE PROTEIN"/>
    <property type="match status" value="1"/>
</dbReference>
<dbReference type="EMBL" id="JAGSGD010000001">
    <property type="protein sequence ID" value="MBR7620192.1"/>
    <property type="molecule type" value="Genomic_DNA"/>
</dbReference>
<evidence type="ECO:0000259" key="8">
    <source>
        <dbReference type="Pfam" id="PF12704"/>
    </source>
</evidence>
<feature type="transmembrane region" description="Helical" evidence="6">
    <location>
        <begin position="261"/>
        <end position="285"/>
    </location>
</feature>
<comment type="subcellular location">
    <subcellularLocation>
        <location evidence="1">Cell membrane</location>
        <topology evidence="1">Multi-pass membrane protein</topology>
    </subcellularLocation>
</comment>
<comment type="caution">
    <text evidence="9">The sequence shown here is derived from an EMBL/GenBank/DDBJ whole genome shotgun (WGS) entry which is preliminary data.</text>
</comment>
<evidence type="ECO:0000256" key="2">
    <source>
        <dbReference type="ARBA" id="ARBA00022475"/>
    </source>
</evidence>
<feature type="transmembrane region" description="Helical" evidence="6">
    <location>
        <begin position="354"/>
        <end position="378"/>
    </location>
</feature>
<dbReference type="InterPro" id="IPR051125">
    <property type="entry name" value="ABC-4/HrtB_transporter"/>
</dbReference>
<feature type="transmembrane region" description="Helical" evidence="6">
    <location>
        <begin position="306"/>
        <end position="334"/>
    </location>
</feature>
<evidence type="ECO:0000256" key="6">
    <source>
        <dbReference type="SAM" id="Phobius"/>
    </source>
</evidence>
<reference evidence="9" key="1">
    <citation type="submission" date="2021-04" db="EMBL/GenBank/DDBJ databases">
        <title>Draft genome assembly of strain Phenylobacterium sp. 20VBR1 using MiniION and Illumina platforms.</title>
        <authorList>
            <person name="Thomas F.A."/>
            <person name="Krishnan K.P."/>
            <person name="Sinha R.K."/>
        </authorList>
    </citation>
    <scope>NUCLEOTIDE SEQUENCE</scope>
    <source>
        <strain evidence="9">20VBR1</strain>
    </source>
</reference>
<dbReference type="AlphaFoldDB" id="A0A941HXC7"/>
<evidence type="ECO:0000313" key="9">
    <source>
        <dbReference type="EMBL" id="MBR7620192.1"/>
    </source>
</evidence>
<keyword evidence="10" id="KW-1185">Reference proteome</keyword>
<keyword evidence="3 6" id="KW-0812">Transmembrane</keyword>
<evidence type="ECO:0000256" key="1">
    <source>
        <dbReference type="ARBA" id="ARBA00004651"/>
    </source>
</evidence>
<feature type="transmembrane region" description="Helical" evidence="6">
    <location>
        <begin position="20"/>
        <end position="42"/>
    </location>
</feature>
<sequence length="389" mass="41667">MTDFDLIRKNLFRKPLRTVLLTVSIFMAFLIFGMLTSLNVALNRASETGAASDRLIVSNKINFTQPLPIAYVNRIATVPGVTGVTHSNWFGAYYQDQRASRFVGFAVDPASYLAIYANDVRLTEAERKAFIAERTGVIVGKALAEQYGWKVGQTIPISSNIFVQADGRRSWDMKISGVFTGAKPTDSTNALYFHYDYLNETTTFGRDQIGNVAVRTASPDLNDQVAKAIDATFANSPYETSTVDEKTFARAFLKQAGDLNFIVSMVVAAAFAAILMIVSTTLVSAMRERTKEIGVMKTLGFSSPRVLRMVLGEALMLSSLGAILGLATSAVVLAGLSKSPAGANFGDLSMSAGVALAGVALAVTLGLVTGAIPAASALRMSIVDALNRR</sequence>
<evidence type="ECO:0000259" key="7">
    <source>
        <dbReference type="Pfam" id="PF02687"/>
    </source>
</evidence>
<dbReference type="PANTHER" id="PTHR43738:SF3">
    <property type="entry name" value="ABC TRANSPORTER PERMEASE"/>
    <property type="match status" value="1"/>
</dbReference>
<organism evidence="9 10">
    <name type="scientific">Phenylobacterium glaciei</name>
    <dbReference type="NCBI Taxonomy" id="2803784"/>
    <lineage>
        <taxon>Bacteria</taxon>
        <taxon>Pseudomonadati</taxon>
        <taxon>Pseudomonadota</taxon>
        <taxon>Alphaproteobacteria</taxon>
        <taxon>Caulobacterales</taxon>
        <taxon>Caulobacteraceae</taxon>
        <taxon>Phenylobacterium</taxon>
    </lineage>
</organism>
<dbReference type="Pfam" id="PF02687">
    <property type="entry name" value="FtsX"/>
    <property type="match status" value="1"/>
</dbReference>
<keyword evidence="5 6" id="KW-0472">Membrane</keyword>
<evidence type="ECO:0000256" key="5">
    <source>
        <dbReference type="ARBA" id="ARBA00023136"/>
    </source>
</evidence>
<keyword evidence="4 6" id="KW-1133">Transmembrane helix</keyword>
<evidence type="ECO:0000256" key="4">
    <source>
        <dbReference type="ARBA" id="ARBA00022989"/>
    </source>
</evidence>
<dbReference type="InterPro" id="IPR003838">
    <property type="entry name" value="ABC3_permease_C"/>
</dbReference>
<dbReference type="InterPro" id="IPR025857">
    <property type="entry name" value="MacB_PCD"/>
</dbReference>
<dbReference type="Proteomes" id="UP000622580">
    <property type="component" value="Unassembled WGS sequence"/>
</dbReference>
<evidence type="ECO:0000256" key="3">
    <source>
        <dbReference type="ARBA" id="ARBA00022692"/>
    </source>
</evidence>
<accession>A0A941HXC7</accession>
<dbReference type="GO" id="GO:0005886">
    <property type="term" value="C:plasma membrane"/>
    <property type="evidence" value="ECO:0007669"/>
    <property type="project" value="UniProtKB-SubCell"/>
</dbReference>
<evidence type="ECO:0000313" key="10">
    <source>
        <dbReference type="Proteomes" id="UP000622580"/>
    </source>
</evidence>
<proteinExistence type="predicted"/>
<feature type="domain" description="ABC3 transporter permease C-terminal" evidence="7">
    <location>
        <begin position="265"/>
        <end position="382"/>
    </location>
</feature>
<feature type="domain" description="MacB-like periplasmic core" evidence="8">
    <location>
        <begin position="22"/>
        <end position="231"/>
    </location>
</feature>
<dbReference type="Pfam" id="PF12704">
    <property type="entry name" value="MacB_PCD"/>
    <property type="match status" value="1"/>
</dbReference>
<name>A0A941HXC7_9CAUL</name>
<gene>
    <name evidence="9" type="ORF">JKL49_12415</name>
</gene>